<evidence type="ECO:0000259" key="9">
    <source>
        <dbReference type="PROSITE" id="PS51643"/>
    </source>
</evidence>
<organism evidence="10 11">
    <name type="scientific">Halodesulfurarchaeum formicicum</name>
    <dbReference type="NCBI Taxonomy" id="1873524"/>
    <lineage>
        <taxon>Archaea</taxon>
        <taxon>Methanobacteriati</taxon>
        <taxon>Methanobacteriota</taxon>
        <taxon>Stenosarchaea group</taxon>
        <taxon>Halobacteria</taxon>
        <taxon>Halobacteriales</taxon>
        <taxon>Halobacteriaceae</taxon>
        <taxon>Halodesulfurarchaeum</taxon>
    </lineage>
</organism>
<gene>
    <name evidence="10" type="ORF">HSR6_1256</name>
</gene>
<evidence type="ECO:0000313" key="11">
    <source>
        <dbReference type="Proteomes" id="UP000186165"/>
    </source>
</evidence>
<proteinExistence type="inferred from homology"/>
<dbReference type="InterPro" id="IPR006935">
    <property type="entry name" value="Helicase/UvrB_N"/>
</dbReference>
<dbReference type="GO" id="GO:0016787">
    <property type="term" value="F:hydrolase activity"/>
    <property type="evidence" value="ECO:0007669"/>
    <property type="project" value="UniProtKB-KW"/>
</dbReference>
<accession>A0A1J1AC37</accession>
<dbReference type="Pfam" id="PF22590">
    <property type="entry name" value="Cas3-like_C_2"/>
    <property type="match status" value="1"/>
</dbReference>
<dbReference type="GO" id="GO:0005524">
    <property type="term" value="F:ATP binding"/>
    <property type="evidence" value="ECO:0007669"/>
    <property type="project" value="UniProtKB-KW"/>
</dbReference>
<keyword evidence="5" id="KW-0378">Hydrolase</keyword>
<keyword evidence="3" id="KW-0479">Metal-binding</keyword>
<dbReference type="CDD" id="cd09641">
    <property type="entry name" value="Cas3''_I"/>
    <property type="match status" value="1"/>
</dbReference>
<dbReference type="Proteomes" id="UP000186165">
    <property type="component" value="Chromosome"/>
</dbReference>
<dbReference type="InterPro" id="IPR006483">
    <property type="entry name" value="CRISPR-assoc_Cas3_HD"/>
</dbReference>
<evidence type="ECO:0000256" key="5">
    <source>
        <dbReference type="ARBA" id="ARBA00022801"/>
    </source>
</evidence>
<dbReference type="GO" id="GO:0003677">
    <property type="term" value="F:DNA binding"/>
    <property type="evidence" value="ECO:0007669"/>
    <property type="project" value="InterPro"/>
</dbReference>
<evidence type="ECO:0000256" key="6">
    <source>
        <dbReference type="ARBA" id="ARBA00022806"/>
    </source>
</evidence>
<sequence length="947" mass="104460">MIMSTLQTPLISHPTRDEATNTYAADQLTGNGDLRLTAHNRVVSDRAVSLFGENSDAVEYLRAAAALHDFGKATPQFQAYVRPKEDHSCPKEETAHARLGALATWYVLGKLGAPDRDRLAGTLAVARHHQALPNAAQYTAETLAEAFERQDGVINVQLSRIDETWPRAAAKLFEQTPLSDPDWDSFYLWASSDTVSSELRDVSARATLGGTTPDSNALPRKVYDRTLRFWSAITLADKSHAMDIPPEWVFDLETLDRDAIENYIANIQKREPENELEAHLNTERERARRQTIRGVHEWATNSSSRIATLTLPTGLGKTFTGLSAAFELRDILSKQSNSESPRPIVYALPYTSIIEQTRAIFEDPDLWGANPQKSALTVHHYLSETVVHHDEYDDADTVATDDGTAEFLGEAWRDGTILTTFVQLFESLAGPTNRQGLKLSSLRSSIVILDEPQALPKDWWDGIERLLDVLTGEFSAHIIAMTATQPSLVRNLDTTSLLGDGLNHTQEGCELCSGEDTYETTLEPSLQETYFNQAERVRYSIDETALSRQLGIEESHVGYDTAADRILDATGADGSTLAICNTIRSSRTLTEVLADRPGVVHLGNTIDAVFQEENISAIDPPSTETVVERVLSRAARSNPDEHARRPKNGLAQINEADSSTQTHLLTLNSRYRPIDREVLIAIANRLSTSDTPFVLISTQAIEAGVDLSFETVFRDLAPLDCIVQAAGRCNRSYEWGENGGRVIVWLLADPDEETPQEPSSKPPAYYVYEKGATDSGIPDHLRIISDVLSDVPDHHDAADVALSKHAVTDYFDRLTEKSLWSTALRTEIDEAKARDLSEESLIGGVQTFDVLVAVTDADVAEIEAISDLLAKDDPNGYDRLTYASGLRVSLPKSAIEESPRLTRLDRRERGSDGVQVFQFLGRNDLEYDFAGGGLAPTAGSVSDRFTL</sequence>
<evidence type="ECO:0000256" key="3">
    <source>
        <dbReference type="ARBA" id="ARBA00022723"/>
    </source>
</evidence>
<comment type="similarity">
    <text evidence="2">In the central section; belongs to the CRISPR-associated helicase Cas3 family.</text>
</comment>
<dbReference type="PROSITE" id="PS51643">
    <property type="entry name" value="HD_CAS3"/>
    <property type="match status" value="1"/>
</dbReference>
<dbReference type="Gene3D" id="3.40.50.300">
    <property type="entry name" value="P-loop containing nucleotide triphosphate hydrolases"/>
    <property type="match status" value="1"/>
</dbReference>
<evidence type="ECO:0000313" key="10">
    <source>
        <dbReference type="EMBL" id="APE95702.1"/>
    </source>
</evidence>
<dbReference type="KEGG" id="hhsr:HSR6_1256"/>
<dbReference type="Pfam" id="PF18019">
    <property type="entry name" value="Cas3_HD"/>
    <property type="match status" value="1"/>
</dbReference>
<evidence type="ECO:0000256" key="8">
    <source>
        <dbReference type="ARBA" id="ARBA00023118"/>
    </source>
</evidence>
<evidence type="ECO:0000256" key="7">
    <source>
        <dbReference type="ARBA" id="ARBA00022840"/>
    </source>
</evidence>
<dbReference type="Gene3D" id="1.10.3210.30">
    <property type="match status" value="1"/>
</dbReference>
<dbReference type="InterPro" id="IPR038257">
    <property type="entry name" value="CRISPR-assoc_Cas3_HD_sf"/>
</dbReference>
<dbReference type="InterPro" id="IPR027417">
    <property type="entry name" value="P-loop_NTPase"/>
</dbReference>
<keyword evidence="8" id="KW-0051">Antiviral defense</keyword>
<keyword evidence="6" id="KW-0347">Helicase</keyword>
<dbReference type="AlphaFoldDB" id="A0A1J1AC37"/>
<dbReference type="GO" id="GO:0051607">
    <property type="term" value="P:defense response to virus"/>
    <property type="evidence" value="ECO:0007669"/>
    <property type="project" value="UniProtKB-KW"/>
</dbReference>
<protein>
    <submittedName>
        <fullName evidence="10">CRISPR-associated helicase Cas3</fullName>
    </submittedName>
</protein>
<dbReference type="NCBIfam" id="TIGR01596">
    <property type="entry name" value="cas3_HD"/>
    <property type="match status" value="1"/>
</dbReference>
<evidence type="ECO:0000256" key="2">
    <source>
        <dbReference type="ARBA" id="ARBA00009046"/>
    </source>
</evidence>
<keyword evidence="4" id="KW-0547">Nucleotide-binding</keyword>
<dbReference type="SUPFAM" id="SSF109604">
    <property type="entry name" value="HD-domain/PDEase-like"/>
    <property type="match status" value="1"/>
</dbReference>
<dbReference type="GO" id="GO:0004386">
    <property type="term" value="F:helicase activity"/>
    <property type="evidence" value="ECO:0007669"/>
    <property type="project" value="UniProtKB-KW"/>
</dbReference>
<keyword evidence="7" id="KW-0067">ATP-binding</keyword>
<comment type="similarity">
    <text evidence="1">In the N-terminal section; belongs to the CRISPR-associated nuclease Cas3-HD family.</text>
</comment>
<dbReference type="SUPFAM" id="SSF52540">
    <property type="entry name" value="P-loop containing nucleoside triphosphate hydrolases"/>
    <property type="match status" value="1"/>
</dbReference>
<feature type="domain" description="HD Cas3-type" evidence="9">
    <location>
        <begin position="29"/>
        <end position="239"/>
    </location>
</feature>
<evidence type="ECO:0000256" key="4">
    <source>
        <dbReference type="ARBA" id="ARBA00022741"/>
    </source>
</evidence>
<evidence type="ECO:0000256" key="1">
    <source>
        <dbReference type="ARBA" id="ARBA00006847"/>
    </source>
</evidence>
<dbReference type="InterPro" id="IPR054712">
    <property type="entry name" value="Cas3-like_dom"/>
</dbReference>
<dbReference type="Pfam" id="PF04851">
    <property type="entry name" value="ResIII"/>
    <property type="match status" value="1"/>
</dbReference>
<reference evidence="11" key="1">
    <citation type="submission" date="2016-08" db="EMBL/GenBank/DDBJ databases">
        <title>Discovery of first anaerobic lithoheterotrophic haloarchae widely represented in hypersaline habitats.</title>
        <authorList>
            <person name="Sorokin D.Y."/>
            <person name="Kublanov I.V."/>
            <person name="Roman P."/>
            <person name="Sinninghe Damste J.S."/>
            <person name="Golyshin P.N."/>
            <person name="Rojo D."/>
            <person name="Ciordia S."/>
            <person name="Mena Md.C."/>
            <person name="Ferrer M."/>
            <person name="Smedile F."/>
            <person name="Messina E."/>
            <person name="La Cono V."/>
            <person name="Yakimov M.M."/>
        </authorList>
    </citation>
    <scope>NUCLEOTIDE SEQUENCE [LARGE SCALE GENOMIC DNA]</scope>
    <source>
        <strain evidence="11">HSR6</strain>
    </source>
</reference>
<dbReference type="EMBL" id="CP016804">
    <property type="protein sequence ID" value="APE95702.1"/>
    <property type="molecule type" value="Genomic_DNA"/>
</dbReference>
<name>A0A1J1AC37_9EURY</name>
<keyword evidence="11" id="KW-1185">Reference proteome</keyword>
<dbReference type="GO" id="GO:0046872">
    <property type="term" value="F:metal ion binding"/>
    <property type="evidence" value="ECO:0007669"/>
    <property type="project" value="UniProtKB-KW"/>
</dbReference>